<dbReference type="InterPro" id="IPR053211">
    <property type="entry name" value="DNA_repair-toleration"/>
</dbReference>
<accession>A0AA88R506</accession>
<dbReference type="SUPFAM" id="SSF52058">
    <property type="entry name" value="L domain-like"/>
    <property type="match status" value="1"/>
</dbReference>
<keyword evidence="2" id="KW-0732">Signal</keyword>
<dbReference type="InterPro" id="IPR001611">
    <property type="entry name" value="Leu-rich_rpt"/>
</dbReference>
<keyword evidence="3" id="KW-0677">Repeat</keyword>
<dbReference type="EMBL" id="JAVXUO010001424">
    <property type="protein sequence ID" value="KAK2982533.1"/>
    <property type="molecule type" value="Genomic_DNA"/>
</dbReference>
<dbReference type="Pfam" id="PF13855">
    <property type="entry name" value="LRR_8"/>
    <property type="match status" value="1"/>
</dbReference>
<protein>
    <submittedName>
        <fullName evidence="4">Uncharacterized protein</fullName>
    </submittedName>
</protein>
<proteinExistence type="predicted"/>
<evidence type="ECO:0000313" key="5">
    <source>
        <dbReference type="Proteomes" id="UP001187471"/>
    </source>
</evidence>
<dbReference type="Pfam" id="PF00560">
    <property type="entry name" value="LRR_1"/>
    <property type="match status" value="3"/>
</dbReference>
<feature type="non-terminal residue" evidence="4">
    <location>
        <position position="1"/>
    </location>
</feature>
<sequence length="319" mass="35474">MLAMARREDDTVKAVRRQKKRWIGITCSNGRRVTAVNLPDMGLTGTIPKEVGNLTSLVFLNISNNSLQGHLPAEVGLLHQLQYMSLQFNELSGEIPSSLSRCWKLRQLSLNGNKFNGSIPGAIGNLSKLEELYLGENDLQGRIPQEMSNLICLTVLSIPHNKLEGPIPVGILNISSLQKVELRNNSLSGDLPTDMCNSLHNLNWLSLPICRLRLSVVYRCFSAASFACKAIDKRLLTDPIDKLFHLLSGHPNIIQLFHLYEDDDAFLLVTDRRNQLVAPTTLPRTTPSVDDERRQDGLSQICRRGAKGGGCRRGARETD</sequence>
<evidence type="ECO:0000256" key="3">
    <source>
        <dbReference type="ARBA" id="ARBA00022737"/>
    </source>
</evidence>
<dbReference type="PANTHER" id="PTHR48060">
    <property type="entry name" value="DNA DAMAGE-REPAIR/TOLERATION PROTEIN DRT100"/>
    <property type="match status" value="1"/>
</dbReference>
<reference evidence="4" key="1">
    <citation type="submission" date="2022-12" db="EMBL/GenBank/DDBJ databases">
        <title>Draft genome assemblies for two species of Escallonia (Escalloniales).</title>
        <authorList>
            <person name="Chanderbali A."/>
            <person name="Dervinis C."/>
            <person name="Anghel I."/>
            <person name="Soltis D."/>
            <person name="Soltis P."/>
            <person name="Zapata F."/>
        </authorList>
    </citation>
    <scope>NUCLEOTIDE SEQUENCE</scope>
    <source>
        <strain evidence="4">UCBG92.1500</strain>
        <tissue evidence="4">Leaf</tissue>
    </source>
</reference>
<evidence type="ECO:0000256" key="2">
    <source>
        <dbReference type="ARBA" id="ARBA00022729"/>
    </source>
</evidence>
<dbReference type="FunFam" id="3.80.10.10:FF:000383">
    <property type="entry name" value="Leucine-rich repeat receptor protein kinase EMS1"/>
    <property type="match status" value="2"/>
</dbReference>
<dbReference type="AlphaFoldDB" id="A0AA88R506"/>
<keyword evidence="5" id="KW-1185">Reference proteome</keyword>
<dbReference type="Gene3D" id="3.30.200.20">
    <property type="entry name" value="Phosphorylase Kinase, domain 1"/>
    <property type="match status" value="1"/>
</dbReference>
<comment type="caution">
    <text evidence="4">The sequence shown here is derived from an EMBL/GenBank/DDBJ whole genome shotgun (WGS) entry which is preliminary data.</text>
</comment>
<organism evidence="4 5">
    <name type="scientific">Escallonia rubra</name>
    <dbReference type="NCBI Taxonomy" id="112253"/>
    <lineage>
        <taxon>Eukaryota</taxon>
        <taxon>Viridiplantae</taxon>
        <taxon>Streptophyta</taxon>
        <taxon>Embryophyta</taxon>
        <taxon>Tracheophyta</taxon>
        <taxon>Spermatophyta</taxon>
        <taxon>Magnoliopsida</taxon>
        <taxon>eudicotyledons</taxon>
        <taxon>Gunneridae</taxon>
        <taxon>Pentapetalae</taxon>
        <taxon>asterids</taxon>
        <taxon>campanulids</taxon>
        <taxon>Escalloniales</taxon>
        <taxon>Escalloniaceae</taxon>
        <taxon>Escallonia</taxon>
    </lineage>
</organism>
<name>A0AA88R506_9ASTE</name>
<dbReference type="PANTHER" id="PTHR48060:SF21">
    <property type="entry name" value="L DOMAIN-LIKE PROTEIN"/>
    <property type="match status" value="1"/>
</dbReference>
<gene>
    <name evidence="4" type="ORF">RJ640_023749</name>
</gene>
<keyword evidence="1" id="KW-0433">Leucine-rich repeat</keyword>
<dbReference type="InterPro" id="IPR032675">
    <property type="entry name" value="LRR_dom_sf"/>
</dbReference>
<dbReference type="Gene3D" id="3.80.10.10">
    <property type="entry name" value="Ribonuclease Inhibitor"/>
    <property type="match status" value="2"/>
</dbReference>
<evidence type="ECO:0000256" key="1">
    <source>
        <dbReference type="ARBA" id="ARBA00022614"/>
    </source>
</evidence>
<evidence type="ECO:0000313" key="4">
    <source>
        <dbReference type="EMBL" id="KAK2982533.1"/>
    </source>
</evidence>
<dbReference type="Proteomes" id="UP001187471">
    <property type="component" value="Unassembled WGS sequence"/>
</dbReference>